<feature type="compositionally biased region" description="Polar residues" evidence="1">
    <location>
        <begin position="8"/>
        <end position="17"/>
    </location>
</feature>
<dbReference type="Proteomes" id="UP000800041">
    <property type="component" value="Unassembled WGS sequence"/>
</dbReference>
<dbReference type="InterPro" id="IPR057965">
    <property type="entry name" value="STEEP1_dom"/>
</dbReference>
<sequence>MTRETSKIENASYSKTNEWFDKQKESNIRCREVEGTERPTSTPKSFSPTRRKKSSSSQPEAPFRSPTAAHLCPGCNSSPQHRNRRNSRESYIMDVQEAPTQPTTSPPPKSKVDIHTYHCLCHQLVLASTTPISALPRRSGLDQAYILPLPPLPRSTSSTTPAAENEKTVSNANPTPDAQKEEDETKTEKDQDENGVTDLSLEEPSNSDSTSTSKLTHFALLLRPSIDRTPRIVQREDGFEKRWMVRCERCKLGIGYQLDRAQYLEDGRGASKEEDEEEGRREDVVYILPKGLRSTVEMREAKLK</sequence>
<protein>
    <recommendedName>
        <fullName evidence="2">STEEP1 domain-containing protein</fullName>
    </recommendedName>
</protein>
<feature type="compositionally biased region" description="Basic and acidic residues" evidence="1">
    <location>
        <begin position="18"/>
        <end position="37"/>
    </location>
</feature>
<accession>A0A6G1H2F4</accession>
<reference evidence="3" key="1">
    <citation type="journal article" date="2020" name="Stud. Mycol.">
        <title>101 Dothideomycetes genomes: a test case for predicting lifestyles and emergence of pathogens.</title>
        <authorList>
            <person name="Haridas S."/>
            <person name="Albert R."/>
            <person name="Binder M."/>
            <person name="Bloem J."/>
            <person name="Labutti K."/>
            <person name="Salamov A."/>
            <person name="Andreopoulos B."/>
            <person name="Baker S."/>
            <person name="Barry K."/>
            <person name="Bills G."/>
            <person name="Bluhm B."/>
            <person name="Cannon C."/>
            <person name="Castanera R."/>
            <person name="Culley D."/>
            <person name="Daum C."/>
            <person name="Ezra D."/>
            <person name="Gonzalez J."/>
            <person name="Henrissat B."/>
            <person name="Kuo A."/>
            <person name="Liang C."/>
            <person name="Lipzen A."/>
            <person name="Lutzoni F."/>
            <person name="Magnuson J."/>
            <person name="Mondo S."/>
            <person name="Nolan M."/>
            <person name="Ohm R."/>
            <person name="Pangilinan J."/>
            <person name="Park H.-J."/>
            <person name="Ramirez L."/>
            <person name="Alfaro M."/>
            <person name="Sun H."/>
            <person name="Tritt A."/>
            <person name="Yoshinaga Y."/>
            <person name="Zwiers L.-H."/>
            <person name="Turgeon B."/>
            <person name="Goodwin S."/>
            <person name="Spatafora J."/>
            <person name="Crous P."/>
            <person name="Grigoriev I."/>
        </authorList>
    </citation>
    <scope>NUCLEOTIDE SEQUENCE</scope>
    <source>
        <strain evidence="3">CBS 113979</strain>
    </source>
</reference>
<evidence type="ECO:0000256" key="1">
    <source>
        <dbReference type="SAM" id="MobiDB-lite"/>
    </source>
</evidence>
<dbReference type="OrthoDB" id="418131at2759"/>
<dbReference type="Pfam" id="PF25809">
    <property type="entry name" value="STEEP1"/>
    <property type="match status" value="1"/>
</dbReference>
<dbReference type="AlphaFoldDB" id="A0A6G1H2F4"/>
<feature type="compositionally biased region" description="Acidic residues" evidence="1">
    <location>
        <begin position="180"/>
        <end position="195"/>
    </location>
</feature>
<feature type="region of interest" description="Disordered" evidence="1">
    <location>
        <begin position="1"/>
        <end position="111"/>
    </location>
</feature>
<feature type="region of interest" description="Disordered" evidence="1">
    <location>
        <begin position="150"/>
        <end position="213"/>
    </location>
</feature>
<keyword evidence="4" id="KW-1185">Reference proteome</keyword>
<feature type="domain" description="STEEP1" evidence="2">
    <location>
        <begin position="111"/>
        <end position="299"/>
    </location>
</feature>
<organism evidence="3 4">
    <name type="scientific">Aulographum hederae CBS 113979</name>
    <dbReference type="NCBI Taxonomy" id="1176131"/>
    <lineage>
        <taxon>Eukaryota</taxon>
        <taxon>Fungi</taxon>
        <taxon>Dikarya</taxon>
        <taxon>Ascomycota</taxon>
        <taxon>Pezizomycotina</taxon>
        <taxon>Dothideomycetes</taxon>
        <taxon>Pleosporomycetidae</taxon>
        <taxon>Aulographales</taxon>
        <taxon>Aulographaceae</taxon>
    </lineage>
</organism>
<feature type="compositionally biased region" description="Polar residues" evidence="1">
    <location>
        <begin position="203"/>
        <end position="213"/>
    </location>
</feature>
<evidence type="ECO:0000313" key="4">
    <source>
        <dbReference type="Proteomes" id="UP000800041"/>
    </source>
</evidence>
<feature type="compositionally biased region" description="Polar residues" evidence="1">
    <location>
        <begin position="38"/>
        <end position="48"/>
    </location>
</feature>
<proteinExistence type="predicted"/>
<evidence type="ECO:0000313" key="3">
    <source>
        <dbReference type="EMBL" id="KAF1987403.1"/>
    </source>
</evidence>
<dbReference type="EMBL" id="ML977152">
    <property type="protein sequence ID" value="KAF1987403.1"/>
    <property type="molecule type" value="Genomic_DNA"/>
</dbReference>
<evidence type="ECO:0000259" key="2">
    <source>
        <dbReference type="Pfam" id="PF25809"/>
    </source>
</evidence>
<gene>
    <name evidence="3" type="ORF">K402DRAFT_403531</name>
</gene>
<name>A0A6G1H2F4_9PEZI</name>